<keyword evidence="2" id="KW-1185">Reference proteome</keyword>
<comment type="caution">
    <text evidence="1">The sequence shown here is derived from an EMBL/GenBank/DDBJ whole genome shotgun (WGS) entry which is preliminary data.</text>
</comment>
<keyword evidence="1" id="KW-0547">Nucleotide-binding</keyword>
<organism evidence="1 2">
    <name type="scientific">Georgenia halotolerans</name>
    <dbReference type="NCBI Taxonomy" id="3028317"/>
    <lineage>
        <taxon>Bacteria</taxon>
        <taxon>Bacillati</taxon>
        <taxon>Actinomycetota</taxon>
        <taxon>Actinomycetes</taxon>
        <taxon>Micrococcales</taxon>
        <taxon>Bogoriellaceae</taxon>
        <taxon>Georgenia</taxon>
    </lineage>
</organism>
<dbReference type="PANTHER" id="PTHR43394:SF1">
    <property type="entry name" value="ATP-BINDING CASSETTE SUB-FAMILY B MEMBER 10, MITOCHONDRIAL"/>
    <property type="match status" value="1"/>
</dbReference>
<accession>A0ABT5TT89</accession>
<dbReference type="Proteomes" id="UP001165561">
    <property type="component" value="Unassembled WGS sequence"/>
</dbReference>
<evidence type="ECO:0000313" key="2">
    <source>
        <dbReference type="Proteomes" id="UP001165561"/>
    </source>
</evidence>
<dbReference type="EMBL" id="JARACI010000396">
    <property type="protein sequence ID" value="MDD9205282.1"/>
    <property type="molecule type" value="Genomic_DNA"/>
</dbReference>
<dbReference type="SUPFAM" id="SSF52540">
    <property type="entry name" value="P-loop containing nucleoside triphosphate hydrolases"/>
    <property type="match status" value="1"/>
</dbReference>
<feature type="non-terminal residue" evidence="1">
    <location>
        <position position="1"/>
    </location>
</feature>
<dbReference type="InterPro" id="IPR039421">
    <property type="entry name" value="Type_1_exporter"/>
</dbReference>
<dbReference type="InterPro" id="IPR027417">
    <property type="entry name" value="P-loop_NTPase"/>
</dbReference>
<dbReference type="GO" id="GO:0005524">
    <property type="term" value="F:ATP binding"/>
    <property type="evidence" value="ECO:0007669"/>
    <property type="project" value="UniProtKB-KW"/>
</dbReference>
<protein>
    <submittedName>
        <fullName evidence="1">ABC transporter ATP-binding protein</fullName>
    </submittedName>
</protein>
<proteinExistence type="predicted"/>
<gene>
    <name evidence="1" type="ORF">PU560_02230</name>
</gene>
<name>A0ABT5TT89_9MICO</name>
<dbReference type="PANTHER" id="PTHR43394">
    <property type="entry name" value="ATP-DEPENDENT PERMEASE MDL1, MITOCHONDRIAL"/>
    <property type="match status" value="1"/>
</dbReference>
<keyword evidence="1" id="KW-0067">ATP-binding</keyword>
<reference evidence="1" key="1">
    <citation type="submission" date="2023-02" db="EMBL/GenBank/DDBJ databases">
        <title>Georgenia sp.10Sc9-8, isolated from a soil sample collected from the Taklamakan desert.</title>
        <authorList>
            <person name="Liu S."/>
        </authorList>
    </citation>
    <scope>NUCLEOTIDE SEQUENCE</scope>
    <source>
        <strain evidence="1">10Sc9-8</strain>
    </source>
</reference>
<dbReference type="Gene3D" id="3.40.50.300">
    <property type="entry name" value="P-loop containing nucleotide triphosphate hydrolases"/>
    <property type="match status" value="1"/>
</dbReference>
<sequence length="113" mass="11966">RVALARALLTEAPALVLIEPTSAVDAHTEARIAARLARHRRGRSTVVVTTSPLVLEHADEVVLLDGGRERVRGPHRVLLARAADGDRDAGAYRAVVHRGSGTDTAAHAGTEAR</sequence>
<evidence type="ECO:0000313" key="1">
    <source>
        <dbReference type="EMBL" id="MDD9205282.1"/>
    </source>
</evidence>